<reference evidence="1 2" key="1">
    <citation type="submission" date="2019-11" db="EMBL/GenBank/DDBJ databases">
        <authorList>
            <person name="Li J."/>
        </authorList>
    </citation>
    <scope>NUCLEOTIDE SEQUENCE [LARGE SCALE GENOMIC DNA]</scope>
    <source>
        <strain evidence="1 2">MF47</strain>
    </source>
</reference>
<gene>
    <name evidence="1" type="ORF">GEV26_06965</name>
</gene>
<name>A0A5Q2MJ85_9ACTN</name>
<evidence type="ECO:0000313" key="1">
    <source>
        <dbReference type="EMBL" id="QGG41126.1"/>
    </source>
</evidence>
<dbReference type="SUPFAM" id="SSF63825">
    <property type="entry name" value="YWTD domain"/>
    <property type="match status" value="1"/>
</dbReference>
<accession>A0A5Q2MJ85</accession>
<dbReference type="RefSeq" id="WP_153652395.1">
    <property type="nucleotide sequence ID" value="NZ_CP045737.1"/>
</dbReference>
<proteinExistence type="predicted"/>
<dbReference type="EMBL" id="CP045737">
    <property type="protein sequence ID" value="QGG41126.1"/>
    <property type="molecule type" value="Genomic_DNA"/>
</dbReference>
<dbReference type="AlphaFoldDB" id="A0A5Q2MJ85"/>
<protein>
    <submittedName>
        <fullName evidence="1">Uncharacterized protein</fullName>
    </submittedName>
</protein>
<organism evidence="1 2">
    <name type="scientific">Aeromicrobium yanjiei</name>
    <dbReference type="NCBI Taxonomy" id="2662028"/>
    <lineage>
        <taxon>Bacteria</taxon>
        <taxon>Bacillati</taxon>
        <taxon>Actinomycetota</taxon>
        <taxon>Actinomycetes</taxon>
        <taxon>Propionibacteriales</taxon>
        <taxon>Nocardioidaceae</taxon>
        <taxon>Aeromicrobium</taxon>
    </lineage>
</organism>
<sequence length="326" mass="35469">MNPIKLALVAGLTLVAAAPAAVAGAGTHGPADHRSRDSALVKTFGAVDRGTQWRLVDKMRLDFPTFHTEGIAFAGDRIFLSAVEILEPTVTYPTPVDGYDRSPGKGVGHVFVMDRQGRLEKDIVLGEGDAYHPGGIEFDGKDVWVPVAEYRPNSRSIVYRVDAESLRVRKQFEVDDHFGGIVLDKSTGHLVGNTWGSRRFAEWDRRGRQLSTWANTSFFVDYQDCQYVPAGKMLCGGVANLPQTPSAGGPAATYELGGLALIDLRSHRVLREVPLQQWSTAGHVVTRNPVKVTADGASLTMRVAPDNGEEGNGTEILTYRATIQKK</sequence>
<evidence type="ECO:0000313" key="2">
    <source>
        <dbReference type="Proteomes" id="UP000392064"/>
    </source>
</evidence>
<dbReference type="KEGG" id="aef:GEV26_06965"/>
<dbReference type="Proteomes" id="UP000392064">
    <property type="component" value="Chromosome"/>
</dbReference>
<keyword evidence="2" id="KW-1185">Reference proteome</keyword>
<dbReference type="InterPro" id="IPR046312">
    <property type="entry name" value="DUF6454"/>
</dbReference>
<dbReference type="Pfam" id="PF20055">
    <property type="entry name" value="DUF6454"/>
    <property type="match status" value="1"/>
</dbReference>